<dbReference type="CDD" id="cd06223">
    <property type="entry name" value="PRTases_typeI"/>
    <property type="match status" value="1"/>
</dbReference>
<dbReference type="SUPFAM" id="SSF53271">
    <property type="entry name" value="PRTase-like"/>
    <property type="match status" value="1"/>
</dbReference>
<evidence type="ECO:0000313" key="11">
    <source>
        <dbReference type="Proteomes" id="UP000000245"/>
    </source>
</evidence>
<evidence type="ECO:0000256" key="2">
    <source>
        <dbReference type="ARBA" id="ARBA00022676"/>
    </source>
</evidence>
<dbReference type="Pfam" id="PF00156">
    <property type="entry name" value="Pribosyltran"/>
    <property type="match status" value="1"/>
</dbReference>
<keyword evidence="7 8" id="KW-0472">Membrane</keyword>
<feature type="domain" description="Phosphoribosyltransferase" evidence="9">
    <location>
        <begin position="9"/>
        <end position="147"/>
    </location>
</feature>
<organism evidence="10 11">
    <name type="scientific">Acidiphilium cryptum (strain JF-5)</name>
    <dbReference type="NCBI Taxonomy" id="349163"/>
    <lineage>
        <taxon>Bacteria</taxon>
        <taxon>Pseudomonadati</taxon>
        <taxon>Pseudomonadota</taxon>
        <taxon>Alphaproteobacteria</taxon>
        <taxon>Acetobacterales</taxon>
        <taxon>Acidocellaceae</taxon>
        <taxon>Acidiphilium</taxon>
    </lineage>
</organism>
<dbReference type="HOGENOM" id="CLU_080904_3_0_5"/>
<evidence type="ECO:0000256" key="4">
    <source>
        <dbReference type="ARBA" id="ARBA00022723"/>
    </source>
</evidence>
<reference evidence="10 11" key="1">
    <citation type="submission" date="2007-05" db="EMBL/GenBank/DDBJ databases">
        <title>Complete sequence of chromosome of Acidiphilium cryptum JF-5.</title>
        <authorList>
            <consortium name="US DOE Joint Genome Institute"/>
            <person name="Copeland A."/>
            <person name="Lucas S."/>
            <person name="Lapidus A."/>
            <person name="Barry K."/>
            <person name="Detter J.C."/>
            <person name="Glavina del Rio T."/>
            <person name="Hammon N."/>
            <person name="Israni S."/>
            <person name="Dalin E."/>
            <person name="Tice H."/>
            <person name="Pitluck S."/>
            <person name="Sims D."/>
            <person name="Brettin T."/>
            <person name="Bruce D."/>
            <person name="Han C."/>
            <person name="Schmutz J."/>
            <person name="Larimer F."/>
            <person name="Land M."/>
            <person name="Hauser L."/>
            <person name="Kyrpides N."/>
            <person name="Kim E."/>
            <person name="Magnuson T."/>
            <person name="Richardson P."/>
        </authorList>
    </citation>
    <scope>NUCLEOTIDE SEQUENCE [LARGE SCALE GENOMIC DNA]</scope>
    <source>
        <strain evidence="10 11">JF-5</strain>
    </source>
</reference>
<dbReference type="UniPathway" id="UPA00602">
    <property type="reaction ID" value="UER00658"/>
</dbReference>
<keyword evidence="1 8" id="KW-1003">Cell membrane</keyword>
<evidence type="ECO:0000313" key="10">
    <source>
        <dbReference type="EMBL" id="ABQ31938.1"/>
    </source>
</evidence>
<evidence type="ECO:0000256" key="7">
    <source>
        <dbReference type="ARBA" id="ARBA00023136"/>
    </source>
</evidence>
<comment type="catalytic activity">
    <reaction evidence="8">
        <text>XMP + diphosphate = xanthine + 5-phospho-alpha-D-ribose 1-diphosphate</text>
        <dbReference type="Rhea" id="RHEA:10800"/>
        <dbReference type="ChEBI" id="CHEBI:17712"/>
        <dbReference type="ChEBI" id="CHEBI:33019"/>
        <dbReference type="ChEBI" id="CHEBI:57464"/>
        <dbReference type="ChEBI" id="CHEBI:58017"/>
        <dbReference type="EC" id="2.4.2.22"/>
    </reaction>
</comment>
<sequence>MATHYYTVSWDQLHRDSKALAWRLNALAPFDGIVAITRGGLIPAAIVARELECRLIETVSIVTYDEERIGKPTITKPPTAAGDGAGFLIIDDLVDTGTTAREVRQLLPRAHFATVYAKPAGKALVDTFITEVSQDTWILFPWDTEPQFVAPIARAGTPPRGA</sequence>
<dbReference type="InterPro" id="IPR023747">
    <property type="entry name" value="Xanthine_Guanine_PRibTrfase"/>
</dbReference>
<dbReference type="UniPathway" id="UPA00909">
    <property type="reaction ID" value="UER00887"/>
</dbReference>
<feature type="binding site" evidence="8">
    <location>
        <begin position="137"/>
        <end position="138"/>
    </location>
    <ligand>
        <name>GMP</name>
        <dbReference type="ChEBI" id="CHEBI:58115"/>
    </ligand>
</feature>
<feature type="binding site" evidence="8">
    <location>
        <begin position="91"/>
        <end position="99"/>
    </location>
    <ligand>
        <name>5-phospho-alpha-D-ribose 1-diphosphate</name>
        <dbReference type="ChEBI" id="CHEBI:58017"/>
    </ligand>
</feature>
<comment type="pathway">
    <text evidence="8">Purine metabolism; XMP biosynthesis via salvage pathway; XMP from xanthine: step 1/1.</text>
</comment>
<evidence type="ECO:0000259" key="9">
    <source>
        <dbReference type="Pfam" id="PF00156"/>
    </source>
</evidence>
<evidence type="ECO:0000256" key="1">
    <source>
        <dbReference type="ARBA" id="ARBA00022475"/>
    </source>
</evidence>
<dbReference type="GO" id="GO:0000287">
    <property type="term" value="F:magnesium ion binding"/>
    <property type="evidence" value="ECO:0007669"/>
    <property type="project" value="UniProtKB-UniRule"/>
</dbReference>
<comment type="catalytic activity">
    <reaction evidence="8">
        <text>GMP + diphosphate = guanine + 5-phospho-alpha-D-ribose 1-diphosphate</text>
        <dbReference type="Rhea" id="RHEA:25424"/>
        <dbReference type="ChEBI" id="CHEBI:16235"/>
        <dbReference type="ChEBI" id="CHEBI:33019"/>
        <dbReference type="ChEBI" id="CHEBI:58017"/>
        <dbReference type="ChEBI" id="CHEBI:58115"/>
    </reaction>
</comment>
<dbReference type="GO" id="GO:0052657">
    <property type="term" value="F:guanine phosphoribosyltransferase activity"/>
    <property type="evidence" value="ECO:0007669"/>
    <property type="project" value="RHEA"/>
</dbReference>
<dbReference type="GO" id="GO:0000310">
    <property type="term" value="F:xanthine phosphoribosyltransferase activity"/>
    <property type="evidence" value="ECO:0007669"/>
    <property type="project" value="UniProtKB-UniRule"/>
</dbReference>
<comment type="cofactor">
    <cofactor evidence="8">
        <name>Mg(2+)</name>
        <dbReference type="ChEBI" id="CHEBI:18420"/>
    </cofactor>
</comment>
<proteinExistence type="inferred from homology"/>
<dbReference type="EC" id="2.4.2.22" evidence="8"/>
<evidence type="ECO:0000256" key="8">
    <source>
        <dbReference type="HAMAP-Rule" id="MF_01903"/>
    </source>
</evidence>
<evidence type="ECO:0000256" key="3">
    <source>
        <dbReference type="ARBA" id="ARBA00022679"/>
    </source>
</evidence>
<dbReference type="InterPro" id="IPR029057">
    <property type="entry name" value="PRTase-like"/>
</dbReference>
<evidence type="ECO:0000256" key="5">
    <source>
        <dbReference type="ARBA" id="ARBA00022726"/>
    </source>
</evidence>
<feature type="binding site" evidence="8">
    <location>
        <begin position="38"/>
        <end position="39"/>
    </location>
    <ligand>
        <name>5-phospho-alpha-D-ribose 1-diphosphate</name>
        <dbReference type="ChEBI" id="CHEBI:58017"/>
    </ligand>
</feature>
<dbReference type="PANTHER" id="PTHR39563:SF1">
    <property type="entry name" value="XANTHINE-GUANINE PHOSPHORIBOSYLTRANSFERASE"/>
    <property type="match status" value="1"/>
</dbReference>
<feature type="binding site" evidence="8">
    <location>
        <position position="138"/>
    </location>
    <ligand>
        <name>guanine</name>
        <dbReference type="ChEBI" id="CHEBI:16235"/>
    </ligand>
</feature>
<dbReference type="GO" id="GO:0032263">
    <property type="term" value="P:GMP salvage"/>
    <property type="evidence" value="ECO:0007669"/>
    <property type="project" value="UniProtKB-UniRule"/>
</dbReference>
<feature type="binding site" evidence="8">
    <location>
        <position position="95"/>
    </location>
    <ligand>
        <name>xanthine</name>
        <dbReference type="ChEBI" id="CHEBI:17712"/>
    </ligand>
</feature>
<dbReference type="KEGG" id="acr:Acry_2747"/>
<dbReference type="Proteomes" id="UP000000245">
    <property type="component" value="Chromosome"/>
</dbReference>
<keyword evidence="3 8" id="KW-0808">Transferase</keyword>
<gene>
    <name evidence="8" type="primary">gpt</name>
    <name evidence="10" type="ordered locus">Acry_2747</name>
</gene>
<dbReference type="eggNOG" id="COG2236">
    <property type="taxonomic scope" value="Bacteria"/>
</dbReference>
<dbReference type="GO" id="GO:0006166">
    <property type="term" value="P:purine ribonucleoside salvage"/>
    <property type="evidence" value="ECO:0007669"/>
    <property type="project" value="UniProtKB-KW"/>
</dbReference>
<comment type="subcellular location">
    <subcellularLocation>
        <location evidence="8">Cell inner membrane</location>
        <topology evidence="8">Peripheral membrane protein</topology>
    </subcellularLocation>
</comment>
<dbReference type="InterPro" id="IPR000836">
    <property type="entry name" value="PRTase_dom"/>
</dbReference>
<dbReference type="Gene3D" id="3.40.50.2020">
    <property type="match status" value="1"/>
</dbReference>
<dbReference type="HAMAP" id="MF_01903">
    <property type="entry name" value="XGPRT"/>
    <property type="match status" value="1"/>
</dbReference>
<comment type="catalytic activity">
    <reaction evidence="8">
        <text>IMP + diphosphate = hypoxanthine + 5-phospho-alpha-D-ribose 1-diphosphate</text>
        <dbReference type="Rhea" id="RHEA:17973"/>
        <dbReference type="ChEBI" id="CHEBI:17368"/>
        <dbReference type="ChEBI" id="CHEBI:33019"/>
        <dbReference type="ChEBI" id="CHEBI:58017"/>
        <dbReference type="ChEBI" id="CHEBI:58053"/>
    </reaction>
</comment>
<comment type="similarity">
    <text evidence="8">Belongs to the purine/pyrimidine phosphoribosyltransferase family. XGPT subfamily.</text>
</comment>
<dbReference type="GO" id="GO:0004422">
    <property type="term" value="F:hypoxanthine phosphoribosyltransferase activity"/>
    <property type="evidence" value="ECO:0007669"/>
    <property type="project" value="RHEA"/>
</dbReference>
<keyword evidence="8" id="KW-0997">Cell inner membrane</keyword>
<dbReference type="AlphaFoldDB" id="A5G256"/>
<comment type="function">
    <text evidence="8">Purine salvage pathway enzyme that catalyzes the transfer of the ribosyl-5-phosphate group from 5-phospho-alpha-D-ribose 1-diphosphate (PRPP) to the N9 position of the 6-oxopurines guanine and xanthine to form the corresponding ribonucleotides GMP (guanosine 5'-monophosphate) and XMP (xanthosine 5'-monophosphate), with the release of PPi. To a lesser extent, also acts on hypoxanthine.</text>
</comment>
<comment type="subunit">
    <text evidence="8">Homotetramer.</text>
</comment>
<keyword evidence="4 8" id="KW-0479">Metal-binding</keyword>
<dbReference type="EMBL" id="CP000697">
    <property type="protein sequence ID" value="ABQ31938.1"/>
    <property type="molecule type" value="Genomic_DNA"/>
</dbReference>
<comment type="pathway">
    <text evidence="8">Purine metabolism; GMP biosynthesis via salvage pathway; GMP from guanine: step 1/1.</text>
</comment>
<feature type="binding site" evidence="8">
    <location>
        <position position="138"/>
    </location>
    <ligand>
        <name>xanthine</name>
        <dbReference type="ChEBI" id="CHEBI:17712"/>
    </ligand>
</feature>
<comment type="caution">
    <text evidence="8">Lacks conserved residue(s) required for the propagation of feature annotation.</text>
</comment>
<accession>A5G256</accession>
<feature type="binding site" evidence="8">
    <location>
        <begin position="95"/>
        <end position="99"/>
    </location>
    <ligand>
        <name>GMP</name>
        <dbReference type="ChEBI" id="CHEBI:58115"/>
    </ligand>
</feature>
<evidence type="ECO:0000256" key="6">
    <source>
        <dbReference type="ARBA" id="ARBA00022842"/>
    </source>
</evidence>
<dbReference type="GO" id="GO:0005886">
    <property type="term" value="C:plasma membrane"/>
    <property type="evidence" value="ECO:0007669"/>
    <property type="project" value="UniProtKB-SubCell"/>
</dbReference>
<keyword evidence="2 8" id="KW-0328">Glycosyltransferase</keyword>
<keyword evidence="6 8" id="KW-0460">Magnesium</keyword>
<dbReference type="GO" id="GO:0032265">
    <property type="term" value="P:XMP salvage"/>
    <property type="evidence" value="ECO:0007669"/>
    <property type="project" value="UniProtKB-UniRule"/>
</dbReference>
<feature type="binding site" evidence="8">
    <location>
        <position position="92"/>
    </location>
    <ligand>
        <name>Mg(2+)</name>
        <dbReference type="ChEBI" id="CHEBI:18420"/>
    </ligand>
</feature>
<protein>
    <recommendedName>
        <fullName evidence="8">Xanthine-guanine phosphoribosyltransferase</fullName>
        <shortName evidence="8">XGPRT</shortName>
        <ecNumber evidence="8">2.4.2.22</ecNumber>
    </recommendedName>
    <alternativeName>
        <fullName evidence="8">Xanthine phosphoribosyltransferase</fullName>
    </alternativeName>
</protein>
<keyword evidence="5 8" id="KW-0660">Purine salvage</keyword>
<dbReference type="NCBIfam" id="NF006613">
    <property type="entry name" value="PRK09177.1"/>
    <property type="match status" value="1"/>
</dbReference>
<dbReference type="STRING" id="349163.Acry_2747"/>
<feature type="binding site" evidence="8">
    <location>
        <position position="95"/>
    </location>
    <ligand>
        <name>guanine</name>
        <dbReference type="ChEBI" id="CHEBI:16235"/>
    </ligand>
</feature>
<keyword evidence="11" id="KW-1185">Reference proteome</keyword>
<name>A5G256_ACICJ</name>
<dbReference type="PANTHER" id="PTHR39563">
    <property type="entry name" value="XANTHINE PHOSPHORIBOSYLTRANSFERASE"/>
    <property type="match status" value="1"/>
</dbReference>
<dbReference type="RefSeq" id="WP_007422887.1">
    <property type="nucleotide sequence ID" value="NC_009484.1"/>
</dbReference>